<protein>
    <recommendedName>
        <fullName evidence="10">Bromo domain-containing protein</fullName>
    </recommendedName>
</protein>
<evidence type="ECO:0000256" key="2">
    <source>
        <dbReference type="ARBA" id="ARBA00023015"/>
    </source>
</evidence>
<evidence type="ECO:0000256" key="9">
    <source>
        <dbReference type="SAM" id="MobiDB-lite"/>
    </source>
</evidence>
<feature type="region of interest" description="Disordered" evidence="9">
    <location>
        <begin position="203"/>
        <end position="232"/>
    </location>
</feature>
<evidence type="ECO:0000259" key="10">
    <source>
        <dbReference type="PROSITE" id="PS50014"/>
    </source>
</evidence>
<dbReference type="InterPro" id="IPR052442">
    <property type="entry name" value="Env_Response_Regulator"/>
</dbReference>
<keyword evidence="3 8" id="KW-0175">Coiled coil</keyword>
<dbReference type="AlphaFoldDB" id="A0AAN7RJH1"/>
<keyword evidence="2" id="KW-0805">Transcription regulation</keyword>
<evidence type="ECO:0000256" key="5">
    <source>
        <dbReference type="ARBA" id="ARBA00023163"/>
    </source>
</evidence>
<dbReference type="EMBL" id="JAXQNO010000003">
    <property type="protein sequence ID" value="KAK4800386.1"/>
    <property type="molecule type" value="Genomic_DNA"/>
</dbReference>
<evidence type="ECO:0000256" key="6">
    <source>
        <dbReference type="ARBA" id="ARBA00023242"/>
    </source>
</evidence>
<dbReference type="InterPro" id="IPR037377">
    <property type="entry name" value="GTE_bromo"/>
</dbReference>
<dbReference type="Gene3D" id="1.20.920.10">
    <property type="entry name" value="Bromodomain-like"/>
    <property type="match status" value="1"/>
</dbReference>
<evidence type="ECO:0000256" key="4">
    <source>
        <dbReference type="ARBA" id="ARBA00023117"/>
    </source>
</evidence>
<dbReference type="Proteomes" id="UP001346149">
    <property type="component" value="Unassembled WGS sequence"/>
</dbReference>
<dbReference type="PANTHER" id="PTHR46136:SF19">
    <property type="entry name" value="TRANSCRIPTION FACTOR GTE12"/>
    <property type="match status" value="1"/>
</dbReference>
<dbReference type="SUPFAM" id="SSF47370">
    <property type="entry name" value="Bromodomain"/>
    <property type="match status" value="1"/>
</dbReference>
<evidence type="ECO:0000313" key="11">
    <source>
        <dbReference type="EMBL" id="KAK4800386.1"/>
    </source>
</evidence>
<feature type="compositionally biased region" description="Basic and acidic residues" evidence="9">
    <location>
        <begin position="208"/>
        <end position="231"/>
    </location>
</feature>
<feature type="coiled-coil region" evidence="8">
    <location>
        <begin position="383"/>
        <end position="429"/>
    </location>
</feature>
<evidence type="ECO:0000256" key="7">
    <source>
        <dbReference type="PROSITE-ProRule" id="PRU00035"/>
    </source>
</evidence>
<dbReference type="SMART" id="SM00297">
    <property type="entry name" value="BROMO"/>
    <property type="match status" value="1"/>
</dbReference>
<name>A0AAN7RJH1_TRANT</name>
<evidence type="ECO:0000256" key="8">
    <source>
        <dbReference type="SAM" id="Coils"/>
    </source>
</evidence>
<dbReference type="PROSITE" id="PS50014">
    <property type="entry name" value="BROMODOMAIN_2"/>
    <property type="match status" value="1"/>
</dbReference>
<gene>
    <name evidence="11" type="ORF">SAY86_020873</name>
</gene>
<sequence>MIATESVRKLTIKLGGRIVGADPQVCKSEQTTSFPDWRCGAVDQIGKSKKSGKISAISGSKLIISVPVSSKRQAPELLNFPKKKLKLDRALKQQCSTLLKKLMNHQCGWPFNQPVDPVALNIPDYFSVVSEPMDLGTVKSKLENNLYLGIEEFSIDVRLTFSNAMLYNPPGNEVHRMADQLNKIFESEWKVLEVKWNIGKSKTGLPSMDKKMKDGSSVEHGDSRSTSRIDSHSVANVGDKCASVAGISRVKVSKLSRSKSLNDANKGLGHNQASHFDGFELVNSMPTSPSGMSDQDCDGAGNAAGGEGPCATEVVEYAAGATCGDGLVGSLPDVQLSPKKALRAAILKSRFAATILKAQHKTLLDHGDKSDPLKLQQEKERLEQKQLEEKMRIEAQIKAAEVRAVAELKKQRERDREAARIALQKMEKSVEIGENLHILKELEILTGGCLSVNAMESDDGSEVLSGGLDGTPGKNPLEQLGLFMKDDYIEEDDDETVCNVGEDGEIMF</sequence>
<dbReference type="GO" id="GO:0005634">
    <property type="term" value="C:nucleus"/>
    <property type="evidence" value="ECO:0007669"/>
    <property type="project" value="UniProtKB-SubCell"/>
</dbReference>
<keyword evidence="12" id="KW-1185">Reference proteome</keyword>
<keyword evidence="5" id="KW-0804">Transcription</keyword>
<dbReference type="InterPro" id="IPR036427">
    <property type="entry name" value="Bromodomain-like_sf"/>
</dbReference>
<dbReference type="PANTHER" id="PTHR46136">
    <property type="entry name" value="TRANSCRIPTION FACTOR GTE8"/>
    <property type="match status" value="1"/>
</dbReference>
<evidence type="ECO:0000313" key="12">
    <source>
        <dbReference type="Proteomes" id="UP001346149"/>
    </source>
</evidence>
<dbReference type="Pfam" id="PF00439">
    <property type="entry name" value="Bromodomain"/>
    <property type="match status" value="1"/>
</dbReference>
<organism evidence="11 12">
    <name type="scientific">Trapa natans</name>
    <name type="common">Water chestnut</name>
    <dbReference type="NCBI Taxonomy" id="22666"/>
    <lineage>
        <taxon>Eukaryota</taxon>
        <taxon>Viridiplantae</taxon>
        <taxon>Streptophyta</taxon>
        <taxon>Embryophyta</taxon>
        <taxon>Tracheophyta</taxon>
        <taxon>Spermatophyta</taxon>
        <taxon>Magnoliopsida</taxon>
        <taxon>eudicotyledons</taxon>
        <taxon>Gunneridae</taxon>
        <taxon>Pentapetalae</taxon>
        <taxon>rosids</taxon>
        <taxon>malvids</taxon>
        <taxon>Myrtales</taxon>
        <taxon>Lythraceae</taxon>
        <taxon>Trapa</taxon>
    </lineage>
</organism>
<keyword evidence="6" id="KW-0539">Nucleus</keyword>
<dbReference type="InterPro" id="IPR001487">
    <property type="entry name" value="Bromodomain"/>
</dbReference>
<keyword evidence="4 7" id="KW-0103">Bromodomain</keyword>
<dbReference type="PRINTS" id="PR00503">
    <property type="entry name" value="BROMODOMAIN"/>
</dbReference>
<feature type="domain" description="Bromo" evidence="10">
    <location>
        <begin position="103"/>
        <end position="175"/>
    </location>
</feature>
<accession>A0AAN7RJH1</accession>
<comment type="subcellular location">
    <subcellularLocation>
        <location evidence="1">Nucleus</location>
    </subcellularLocation>
</comment>
<comment type="caution">
    <text evidence="11">The sequence shown here is derived from an EMBL/GenBank/DDBJ whole genome shotgun (WGS) entry which is preliminary data.</text>
</comment>
<evidence type="ECO:0000256" key="1">
    <source>
        <dbReference type="ARBA" id="ARBA00004123"/>
    </source>
</evidence>
<proteinExistence type="predicted"/>
<evidence type="ECO:0000256" key="3">
    <source>
        <dbReference type="ARBA" id="ARBA00023054"/>
    </source>
</evidence>
<reference evidence="11 12" key="1">
    <citation type="journal article" date="2023" name="Hortic Res">
        <title>Pangenome of water caltrop reveals structural variations and asymmetric subgenome divergence after allopolyploidization.</title>
        <authorList>
            <person name="Zhang X."/>
            <person name="Chen Y."/>
            <person name="Wang L."/>
            <person name="Yuan Y."/>
            <person name="Fang M."/>
            <person name="Shi L."/>
            <person name="Lu R."/>
            <person name="Comes H.P."/>
            <person name="Ma Y."/>
            <person name="Chen Y."/>
            <person name="Huang G."/>
            <person name="Zhou Y."/>
            <person name="Zheng Z."/>
            <person name="Qiu Y."/>
        </authorList>
    </citation>
    <scope>NUCLEOTIDE SEQUENCE [LARGE SCALE GENOMIC DNA]</scope>
    <source>
        <strain evidence="11">F231</strain>
    </source>
</reference>
<dbReference type="CDD" id="cd05506">
    <property type="entry name" value="Bromo_plant1"/>
    <property type="match status" value="1"/>
</dbReference>